<proteinExistence type="predicted"/>
<keyword evidence="3" id="KW-1185">Reference proteome</keyword>
<evidence type="ECO:0000313" key="2">
    <source>
        <dbReference type="EMBL" id="MDA0163928.1"/>
    </source>
</evidence>
<dbReference type="Pfam" id="PF11303">
    <property type="entry name" value="DUF3105"/>
    <property type="match status" value="1"/>
</dbReference>
<dbReference type="RefSeq" id="WP_270043177.1">
    <property type="nucleotide sequence ID" value="NZ_JAPDOD010000029.1"/>
</dbReference>
<evidence type="ECO:0000256" key="1">
    <source>
        <dbReference type="SAM" id="MobiDB-lite"/>
    </source>
</evidence>
<dbReference type="AlphaFoldDB" id="A0A9X3N325"/>
<dbReference type="InterPro" id="IPR021454">
    <property type="entry name" value="DUF3105"/>
</dbReference>
<name>A0A9X3N325_9ACTN</name>
<sequence length="179" mass="18605">MKRVLIVAGTVVVALAACVGLITVLTSRDSSQVNEAAGPGTLEPDHGSGRVNTGPATPASPADRPPTSGKHREAHVLKDQTELSDDQILDALQSGNVIITYEEAKPPAALVALQRDVQGGPFDPFLSGAGQAVILARRPGAGTQALAWRRRLIASGPDDPKLRDFADAWLGQAPGYDTG</sequence>
<accession>A0A9X3N325</accession>
<reference evidence="2" key="1">
    <citation type="submission" date="2022-10" db="EMBL/GenBank/DDBJ databases">
        <title>The WGS of Solirubrobacter ginsenosidimutans DSM 21036.</title>
        <authorList>
            <person name="Jiang Z."/>
        </authorList>
    </citation>
    <scope>NUCLEOTIDE SEQUENCE</scope>
    <source>
        <strain evidence="2">DSM 21036</strain>
    </source>
</reference>
<gene>
    <name evidence="2" type="ORF">OM076_26895</name>
</gene>
<dbReference type="PROSITE" id="PS51257">
    <property type="entry name" value="PROKAR_LIPOPROTEIN"/>
    <property type="match status" value="1"/>
</dbReference>
<dbReference type="EMBL" id="JAPDOD010000029">
    <property type="protein sequence ID" value="MDA0163928.1"/>
    <property type="molecule type" value="Genomic_DNA"/>
</dbReference>
<dbReference type="Proteomes" id="UP001149140">
    <property type="component" value="Unassembled WGS sequence"/>
</dbReference>
<evidence type="ECO:0000313" key="3">
    <source>
        <dbReference type="Proteomes" id="UP001149140"/>
    </source>
</evidence>
<organism evidence="2 3">
    <name type="scientific">Solirubrobacter ginsenosidimutans</name>
    <dbReference type="NCBI Taxonomy" id="490573"/>
    <lineage>
        <taxon>Bacteria</taxon>
        <taxon>Bacillati</taxon>
        <taxon>Actinomycetota</taxon>
        <taxon>Thermoleophilia</taxon>
        <taxon>Solirubrobacterales</taxon>
        <taxon>Solirubrobacteraceae</taxon>
        <taxon>Solirubrobacter</taxon>
    </lineage>
</organism>
<comment type="caution">
    <text evidence="2">The sequence shown here is derived from an EMBL/GenBank/DDBJ whole genome shotgun (WGS) entry which is preliminary data.</text>
</comment>
<protein>
    <submittedName>
        <fullName evidence="2">DUF3105 domain-containing protein</fullName>
    </submittedName>
</protein>
<feature type="region of interest" description="Disordered" evidence="1">
    <location>
        <begin position="30"/>
        <end position="71"/>
    </location>
</feature>